<dbReference type="PANTHER" id="PTHR30055">
    <property type="entry name" value="HTH-TYPE TRANSCRIPTIONAL REGULATOR RUTR"/>
    <property type="match status" value="1"/>
</dbReference>
<name>A0A7H0IQK2_9ACTN</name>
<dbReference type="Gene3D" id="1.10.357.10">
    <property type="entry name" value="Tetracycline Repressor, domain 2"/>
    <property type="match status" value="1"/>
</dbReference>
<evidence type="ECO:0000313" key="7">
    <source>
        <dbReference type="Proteomes" id="UP000516052"/>
    </source>
</evidence>
<feature type="DNA-binding region" description="H-T-H motif" evidence="4">
    <location>
        <begin position="38"/>
        <end position="57"/>
    </location>
</feature>
<evidence type="ECO:0000313" key="6">
    <source>
        <dbReference type="EMBL" id="QNP75068.1"/>
    </source>
</evidence>
<evidence type="ECO:0000256" key="2">
    <source>
        <dbReference type="ARBA" id="ARBA00023125"/>
    </source>
</evidence>
<reference evidence="6 7" key="1">
    <citation type="submission" date="2020-08" db="EMBL/GenBank/DDBJ databases">
        <title>A novel species.</title>
        <authorList>
            <person name="Gao J."/>
        </authorList>
    </citation>
    <scope>NUCLEOTIDE SEQUENCE [LARGE SCALE GENOMIC DNA]</scope>
    <source>
        <strain evidence="6 7">CRXT-G-22</strain>
    </source>
</reference>
<dbReference type="InterPro" id="IPR049445">
    <property type="entry name" value="TetR_SbtR-like_C"/>
</dbReference>
<dbReference type="Proteomes" id="UP000516052">
    <property type="component" value="Chromosome"/>
</dbReference>
<proteinExistence type="predicted"/>
<dbReference type="InterPro" id="IPR050109">
    <property type="entry name" value="HTH-type_TetR-like_transc_reg"/>
</dbReference>
<sequence>MDTTPTTYRKPRTDAARNRARILDTALRHFAERGAGTSLEAIAKDAGVGPATLYRHFPNREALLAAALETPAGELLSGLEELRAVEDPDEGLRQWLLALEKYLSTFTGLPAPVLAALSCDDSPLAVSCQELVAVTDEFLAAAQRDGTARATVQGRDLFLAALFLAWTGSVPVEDAALPTLRQLVETGYSTR</sequence>
<dbReference type="PRINTS" id="PR00455">
    <property type="entry name" value="HTHTETR"/>
</dbReference>
<dbReference type="RefSeq" id="WP_187751991.1">
    <property type="nucleotide sequence ID" value="NZ_CP060828.1"/>
</dbReference>
<keyword evidence="2 4" id="KW-0238">DNA-binding</keyword>
<dbReference type="PROSITE" id="PS50977">
    <property type="entry name" value="HTH_TETR_2"/>
    <property type="match status" value="1"/>
</dbReference>
<dbReference type="PANTHER" id="PTHR30055:SF234">
    <property type="entry name" value="HTH-TYPE TRANSCRIPTIONAL REGULATOR BETI"/>
    <property type="match status" value="1"/>
</dbReference>
<accession>A0A7H0IQK2</accession>
<gene>
    <name evidence="6" type="ORF">IAG44_40450</name>
</gene>
<keyword evidence="1" id="KW-0805">Transcription regulation</keyword>
<dbReference type="SUPFAM" id="SSF46689">
    <property type="entry name" value="Homeodomain-like"/>
    <property type="match status" value="1"/>
</dbReference>
<evidence type="ECO:0000259" key="5">
    <source>
        <dbReference type="PROSITE" id="PS50977"/>
    </source>
</evidence>
<dbReference type="EMBL" id="CP060828">
    <property type="protein sequence ID" value="QNP75068.1"/>
    <property type="molecule type" value="Genomic_DNA"/>
</dbReference>
<dbReference type="Pfam" id="PF00440">
    <property type="entry name" value="TetR_N"/>
    <property type="match status" value="1"/>
</dbReference>
<protein>
    <submittedName>
        <fullName evidence="6">TetR/AcrR family transcriptional regulator</fullName>
    </submittedName>
</protein>
<dbReference type="KEGG" id="sroi:IAG44_40450"/>
<evidence type="ECO:0000256" key="1">
    <source>
        <dbReference type="ARBA" id="ARBA00023015"/>
    </source>
</evidence>
<dbReference type="AlphaFoldDB" id="A0A7H0IQK2"/>
<dbReference type="InterPro" id="IPR001647">
    <property type="entry name" value="HTH_TetR"/>
</dbReference>
<dbReference type="InterPro" id="IPR009057">
    <property type="entry name" value="Homeodomain-like_sf"/>
</dbReference>
<organism evidence="6 7">
    <name type="scientific">Streptomyces roseirectus</name>
    <dbReference type="NCBI Taxonomy" id="2768066"/>
    <lineage>
        <taxon>Bacteria</taxon>
        <taxon>Bacillati</taxon>
        <taxon>Actinomycetota</taxon>
        <taxon>Actinomycetes</taxon>
        <taxon>Kitasatosporales</taxon>
        <taxon>Streptomycetaceae</taxon>
        <taxon>Streptomyces</taxon>
    </lineage>
</organism>
<evidence type="ECO:0000256" key="3">
    <source>
        <dbReference type="ARBA" id="ARBA00023163"/>
    </source>
</evidence>
<keyword evidence="7" id="KW-1185">Reference proteome</keyword>
<dbReference type="GO" id="GO:0003700">
    <property type="term" value="F:DNA-binding transcription factor activity"/>
    <property type="evidence" value="ECO:0007669"/>
    <property type="project" value="TreeGrafter"/>
</dbReference>
<keyword evidence="3" id="KW-0804">Transcription</keyword>
<dbReference type="Pfam" id="PF21597">
    <property type="entry name" value="TetR_C_43"/>
    <property type="match status" value="1"/>
</dbReference>
<dbReference type="GO" id="GO:0000976">
    <property type="term" value="F:transcription cis-regulatory region binding"/>
    <property type="evidence" value="ECO:0007669"/>
    <property type="project" value="TreeGrafter"/>
</dbReference>
<feature type="domain" description="HTH tetR-type" evidence="5">
    <location>
        <begin position="16"/>
        <end position="75"/>
    </location>
</feature>
<evidence type="ECO:0000256" key="4">
    <source>
        <dbReference type="PROSITE-ProRule" id="PRU00335"/>
    </source>
</evidence>